<dbReference type="InterPro" id="IPR025671">
    <property type="entry name" value="HXXEE"/>
</dbReference>
<feature type="transmembrane region" description="Helical" evidence="1">
    <location>
        <begin position="139"/>
        <end position="163"/>
    </location>
</feature>
<evidence type="ECO:0000256" key="1">
    <source>
        <dbReference type="SAM" id="Phobius"/>
    </source>
</evidence>
<evidence type="ECO:0000313" key="2">
    <source>
        <dbReference type="EMBL" id="KAB0564350.1"/>
    </source>
</evidence>
<organism evidence="2">
    <name type="scientific">Brucella pituitosa</name>
    <dbReference type="NCBI Taxonomy" id="571256"/>
    <lineage>
        <taxon>Bacteria</taxon>
        <taxon>Pseudomonadati</taxon>
        <taxon>Pseudomonadota</taxon>
        <taxon>Alphaproteobacteria</taxon>
        <taxon>Hyphomicrobiales</taxon>
        <taxon>Brucellaceae</taxon>
        <taxon>Brucella/Ochrobactrum group</taxon>
        <taxon>Brucella</taxon>
    </lineage>
</organism>
<feature type="transmembrane region" description="Helical" evidence="1">
    <location>
        <begin position="6"/>
        <end position="23"/>
    </location>
</feature>
<protein>
    <submittedName>
        <fullName evidence="2">HXXEE domain-containing protein</fullName>
    </submittedName>
</protein>
<dbReference type="RefSeq" id="WP_128094592.1">
    <property type="nucleotide sequence ID" value="NZ_JBHEEN010000020.1"/>
</dbReference>
<keyword evidence="1" id="KW-0472">Membrane</keyword>
<keyword evidence="1" id="KW-1133">Transmembrane helix</keyword>
<sequence>MMLDPFSINLIIVSIIVFAIHNIEETVGIEGWMAAKFPPRIAQRYRKKPFFIATFLLWIAYSTVALIAVCSGKTTALLLFTLAFAAIVANGLFHVLAVPVFHKISPGFWSAIVLILPLGGLFAWHTVNIGLMTLPQAVLAFLAGTVVQVPLAAAAIFIANLVVGPKKKDILK</sequence>
<keyword evidence="1" id="KW-0812">Transmembrane</keyword>
<proteinExistence type="predicted"/>
<gene>
    <name evidence="2" type="ORF">F7Q93_24570</name>
</gene>
<accession>A0A643ESW0</accession>
<feature type="transmembrane region" description="Helical" evidence="1">
    <location>
        <begin position="75"/>
        <end position="96"/>
    </location>
</feature>
<dbReference type="EMBL" id="VZPE01000026">
    <property type="protein sequence ID" value="KAB0564350.1"/>
    <property type="molecule type" value="Genomic_DNA"/>
</dbReference>
<feature type="transmembrane region" description="Helical" evidence="1">
    <location>
        <begin position="108"/>
        <end position="127"/>
    </location>
</feature>
<dbReference type="Pfam" id="PF13787">
    <property type="entry name" value="HXXEE"/>
    <property type="match status" value="1"/>
</dbReference>
<dbReference type="AlphaFoldDB" id="A0A643ESW0"/>
<comment type="caution">
    <text evidence="2">The sequence shown here is derived from an EMBL/GenBank/DDBJ whole genome shotgun (WGS) entry which is preliminary data.</text>
</comment>
<name>A0A643ESW0_9HYPH</name>
<feature type="transmembrane region" description="Helical" evidence="1">
    <location>
        <begin position="50"/>
        <end position="69"/>
    </location>
</feature>
<reference evidence="2" key="1">
    <citation type="submission" date="2019-09" db="EMBL/GenBank/DDBJ databases">
        <title>Draft genome sequences of 48 bacterial type strains from the CCUG.</title>
        <authorList>
            <person name="Tunovic T."/>
            <person name="Pineiro-Iglesias B."/>
            <person name="Unosson C."/>
            <person name="Inganas E."/>
            <person name="Ohlen M."/>
            <person name="Cardew S."/>
            <person name="Jensie-Markopoulos S."/>
            <person name="Salva-Serra F."/>
            <person name="Jaen-Luchoro D."/>
            <person name="Karlsson R."/>
            <person name="Svensson-Stadler L."/>
            <person name="Chun J."/>
            <person name="Moore E."/>
        </authorList>
    </citation>
    <scope>NUCLEOTIDE SEQUENCE</scope>
    <source>
        <strain evidence="2">CCUG 50899</strain>
    </source>
</reference>